<comment type="caution">
    <text evidence="8">The sequence shown here is derived from an EMBL/GenBank/DDBJ whole genome shotgun (WGS) entry which is preliminary data.</text>
</comment>
<dbReference type="InterPro" id="IPR011011">
    <property type="entry name" value="Znf_FYVE_PHD"/>
</dbReference>
<dbReference type="Gene3D" id="3.30.2410.10">
    <property type="entry name" value="Hect, E3 ligase catalytic domain"/>
    <property type="match status" value="1"/>
</dbReference>
<sequence length="1243" mass="140616">MRTKQYPPLPSDQRVSIVLPTRGDLQLRVLLPNIFLQQFFVHCRSDLQHLYRHFVVLRRFVVMSRTGDLYTQTLQTTLTIANLPRHSLLPMPRTSAYDVVKVLDLVQCCAVGQHVTWELVRVRWRNSLETWVPIGFMHENPSLDALLQEFYVNCVNSWGFYNRIQPHSYAHYRTEVELWLHHEEFQPFYQLLRTQRMQNGTQQAASAQSSPSNGHGNGLLASEPRIKQQPQEVVRARPSPVAPLDPPATTTRQPSTPTSPTRRTASASPPQSQTRSSRSRSQQQPASTSEPEVEQRIRQRLQRLRATGGGDDIVDLTDSPPKKKSHRRKRLVRPDDDDDDDDDDELEKLLSQSQSAAPERAKNKDDSSSSSTLTHSSSKEKKKKKKKKKKDKDKDTALEHEDGQGHRPRHDPNKRKSSKHHRVIINDESSGDEEDDHVDAAAALGGAPALNGEIRCVCGTTGVGTYAGRWVQCWNMDCGVWEHAECVGFVDVNAGAMLTYRCSQCDADAYRQRCAAAQKSLVDWMFRCCESKNSKQLLRLLEANKDDPQAARGWRSFAQGVRTLLMKATECGLTNCVKTLVKTYRMNPFATDPSSRNALHYGAAAGSIRCVEFLIKREPKLLRHQDLDGQTPFQWMLKSRRVNKLCLDLLKSDPTLAVAGDLVSTTPLHFACQAVNATAVKICRHIVEAHPSQVLEGTTNLESWLTLLCKNFPVDGTSEDAECARQIMEMLFDIDVLGVTLNAEDACGWRPIHYAAKNGNVHLIRVLSAFEDLDLGAPTAESKQTAVHIAARFNHAQCLRVLLMGGVSATQQDRAGRTAMVFTTSPECILELLHYRVDLQLAHMNSMHENFHTRDKAIAWCRQVILSPDLFDTINRWFVRRIEELDMVESLMLSSSHMLRADLKRQYIKYRLTTIQKARAGVERTTVPSFVIPKHECCWKKFVDWAKELTGEDFRSPLFFEWEDAACDSQNGLMTMVALRFTRKLSGSSTGLFRARPDDRTLEPSCDSTDDIRDRLRACFVLGQFLAHLVLFEVYLGGIIEFSSPFLRCALQDEKSGVVLFDASAAAFAAGFDDVLPGLLTLLNEHDFRLMLCNWQFDTDTIDWSSVLRFEGFPEDSEMPAWWLRLVAHDLVKEEKQSLALFLGGTVRATRQRLLATKSSTQSTIEPYTLRKWRPRLDGNEEDGDPDAGEDDEVDDGRNYDDVIPCMERSSDTLYMPAYSSYGALRKALLIALRQHAGAFLPR</sequence>
<organism evidence="8 9">
    <name type="scientific">Lagenidium giganteum</name>
    <dbReference type="NCBI Taxonomy" id="4803"/>
    <lineage>
        <taxon>Eukaryota</taxon>
        <taxon>Sar</taxon>
        <taxon>Stramenopiles</taxon>
        <taxon>Oomycota</taxon>
        <taxon>Peronosporomycetes</taxon>
        <taxon>Pythiales</taxon>
        <taxon>Pythiaceae</taxon>
    </lineage>
</organism>
<dbReference type="SUPFAM" id="SSF48403">
    <property type="entry name" value="Ankyrin repeat"/>
    <property type="match status" value="1"/>
</dbReference>
<dbReference type="PANTHER" id="PTHR24198:SF165">
    <property type="entry name" value="ANKYRIN REPEAT-CONTAINING PROTEIN-RELATED"/>
    <property type="match status" value="1"/>
</dbReference>
<proteinExistence type="predicted"/>
<dbReference type="InterPro" id="IPR035983">
    <property type="entry name" value="Hect_E3_ubiquitin_ligase"/>
</dbReference>
<dbReference type="GO" id="GO:0004842">
    <property type="term" value="F:ubiquitin-protein transferase activity"/>
    <property type="evidence" value="ECO:0007669"/>
    <property type="project" value="InterPro"/>
</dbReference>
<evidence type="ECO:0000259" key="7">
    <source>
        <dbReference type="PROSITE" id="PS50237"/>
    </source>
</evidence>
<evidence type="ECO:0000313" key="8">
    <source>
        <dbReference type="EMBL" id="DBA00908.1"/>
    </source>
</evidence>
<feature type="compositionally biased region" description="Acidic residues" evidence="6">
    <location>
        <begin position="1180"/>
        <end position="1195"/>
    </location>
</feature>
<dbReference type="InterPro" id="IPR013083">
    <property type="entry name" value="Znf_RING/FYVE/PHD"/>
</dbReference>
<keyword evidence="2 5" id="KW-0833">Ubl conjugation pathway</keyword>
<dbReference type="SUPFAM" id="SSF57903">
    <property type="entry name" value="FYVE/PHD zinc finger"/>
    <property type="match status" value="1"/>
</dbReference>
<evidence type="ECO:0000256" key="4">
    <source>
        <dbReference type="PROSITE-ProRule" id="PRU00023"/>
    </source>
</evidence>
<keyword evidence="1" id="KW-0677">Repeat</keyword>
<dbReference type="InterPro" id="IPR002110">
    <property type="entry name" value="Ankyrin_rpt"/>
</dbReference>
<feature type="compositionally biased region" description="Basic residues" evidence="6">
    <location>
        <begin position="322"/>
        <end position="331"/>
    </location>
</feature>
<dbReference type="InterPro" id="IPR000569">
    <property type="entry name" value="HECT_dom"/>
</dbReference>
<evidence type="ECO:0000256" key="6">
    <source>
        <dbReference type="SAM" id="MobiDB-lite"/>
    </source>
</evidence>
<evidence type="ECO:0000256" key="5">
    <source>
        <dbReference type="PROSITE-ProRule" id="PRU00104"/>
    </source>
</evidence>
<feature type="region of interest" description="Disordered" evidence="6">
    <location>
        <begin position="1175"/>
        <end position="1202"/>
    </location>
</feature>
<dbReference type="EMBL" id="DAKRPA010000056">
    <property type="protein sequence ID" value="DBA00908.1"/>
    <property type="molecule type" value="Genomic_DNA"/>
</dbReference>
<dbReference type="Pfam" id="PF00632">
    <property type="entry name" value="HECT"/>
    <property type="match status" value="1"/>
</dbReference>
<dbReference type="PROSITE" id="PS50088">
    <property type="entry name" value="ANK_REPEAT"/>
    <property type="match status" value="1"/>
</dbReference>
<feature type="domain" description="HECT" evidence="7">
    <location>
        <begin position="1067"/>
        <end position="1240"/>
    </location>
</feature>
<feature type="compositionally biased region" description="Basic residues" evidence="6">
    <location>
        <begin position="406"/>
        <end position="422"/>
    </location>
</feature>
<protein>
    <recommendedName>
        <fullName evidence="7">HECT domain-containing protein</fullName>
    </recommendedName>
</protein>
<gene>
    <name evidence="8" type="ORF">N0F65_006108</name>
</gene>
<feature type="compositionally biased region" description="Low complexity" evidence="6">
    <location>
        <begin position="247"/>
        <end position="289"/>
    </location>
</feature>
<feature type="compositionally biased region" description="Acidic residues" evidence="6">
    <location>
        <begin position="335"/>
        <end position="346"/>
    </location>
</feature>
<evidence type="ECO:0000313" key="9">
    <source>
        <dbReference type="Proteomes" id="UP001146120"/>
    </source>
</evidence>
<accession>A0AAV2Z1R1</accession>
<keyword evidence="3 4" id="KW-0040">ANK repeat</keyword>
<name>A0AAV2Z1R1_9STRA</name>
<dbReference type="PROSITE" id="PS50237">
    <property type="entry name" value="HECT"/>
    <property type="match status" value="1"/>
</dbReference>
<reference evidence="8" key="2">
    <citation type="journal article" date="2023" name="Microbiol Resour">
        <title>Decontamination and Annotation of the Draft Genome Sequence of the Oomycete Lagenidium giganteum ARSEF 373.</title>
        <authorList>
            <person name="Morgan W.R."/>
            <person name="Tartar A."/>
        </authorList>
    </citation>
    <scope>NUCLEOTIDE SEQUENCE</scope>
    <source>
        <strain evidence="8">ARSEF 373</strain>
    </source>
</reference>
<feature type="repeat" description="ANK" evidence="4">
    <location>
        <begin position="782"/>
        <end position="814"/>
    </location>
</feature>
<dbReference type="Pfam" id="PF12796">
    <property type="entry name" value="Ank_2"/>
    <property type="match status" value="2"/>
</dbReference>
<dbReference type="AlphaFoldDB" id="A0AAV2Z1R1"/>
<feature type="compositionally biased region" description="Basic and acidic residues" evidence="6">
    <location>
        <begin position="392"/>
        <end position="405"/>
    </location>
</feature>
<dbReference type="Gene3D" id="1.25.40.20">
    <property type="entry name" value="Ankyrin repeat-containing domain"/>
    <property type="match status" value="2"/>
</dbReference>
<feature type="region of interest" description="Disordered" evidence="6">
    <location>
        <begin position="197"/>
        <end position="422"/>
    </location>
</feature>
<dbReference type="SUPFAM" id="SSF56204">
    <property type="entry name" value="Hect, E3 ligase catalytic domain"/>
    <property type="match status" value="1"/>
</dbReference>
<dbReference type="SMART" id="SM00248">
    <property type="entry name" value="ANK"/>
    <property type="match status" value="6"/>
</dbReference>
<comment type="caution">
    <text evidence="5">Lacks conserved residue(s) required for the propagation of feature annotation.</text>
</comment>
<dbReference type="Proteomes" id="UP001146120">
    <property type="component" value="Unassembled WGS sequence"/>
</dbReference>
<evidence type="ECO:0000256" key="3">
    <source>
        <dbReference type="ARBA" id="ARBA00023043"/>
    </source>
</evidence>
<dbReference type="InterPro" id="IPR036770">
    <property type="entry name" value="Ankyrin_rpt-contain_sf"/>
</dbReference>
<reference evidence="8" key="1">
    <citation type="submission" date="2022-11" db="EMBL/GenBank/DDBJ databases">
        <authorList>
            <person name="Morgan W.R."/>
            <person name="Tartar A."/>
        </authorList>
    </citation>
    <scope>NUCLEOTIDE SEQUENCE</scope>
    <source>
        <strain evidence="8">ARSEF 373</strain>
    </source>
</reference>
<keyword evidence="9" id="KW-1185">Reference proteome</keyword>
<evidence type="ECO:0000256" key="2">
    <source>
        <dbReference type="ARBA" id="ARBA00022786"/>
    </source>
</evidence>
<feature type="compositionally biased region" description="Basic residues" evidence="6">
    <location>
        <begin position="380"/>
        <end position="391"/>
    </location>
</feature>
<evidence type="ECO:0000256" key="1">
    <source>
        <dbReference type="ARBA" id="ARBA00022737"/>
    </source>
</evidence>
<dbReference type="PANTHER" id="PTHR24198">
    <property type="entry name" value="ANKYRIN REPEAT AND PROTEIN KINASE DOMAIN-CONTAINING PROTEIN"/>
    <property type="match status" value="1"/>
</dbReference>
<dbReference type="Gene3D" id="3.30.40.10">
    <property type="entry name" value="Zinc/RING finger domain, C3HC4 (zinc finger)"/>
    <property type="match status" value="1"/>
</dbReference>